<organism evidence="3 4">
    <name type="scientific">Pleurodeles waltl</name>
    <name type="common">Iberian ribbed newt</name>
    <dbReference type="NCBI Taxonomy" id="8319"/>
    <lineage>
        <taxon>Eukaryota</taxon>
        <taxon>Metazoa</taxon>
        <taxon>Chordata</taxon>
        <taxon>Craniata</taxon>
        <taxon>Vertebrata</taxon>
        <taxon>Euteleostomi</taxon>
        <taxon>Amphibia</taxon>
        <taxon>Batrachia</taxon>
        <taxon>Caudata</taxon>
        <taxon>Salamandroidea</taxon>
        <taxon>Salamandridae</taxon>
        <taxon>Pleurodelinae</taxon>
        <taxon>Pleurodeles</taxon>
    </lineage>
</organism>
<sequence>MDLKITDLTITSSSIRADMAGFKETADALDQRLTAVEDQVAALLDQEPNYDLSEQRLLTWKTGVTETTYAFPVSRNAKRDPISSPSSNHSCPISLVLNSHHHQNFREHTESVRPIKLPQTNHGLS</sequence>
<feature type="compositionally biased region" description="Basic and acidic residues" evidence="2">
    <location>
        <begin position="104"/>
        <end position="113"/>
    </location>
</feature>
<reference evidence="3" key="1">
    <citation type="journal article" date="2022" name="bioRxiv">
        <title>Sequencing and chromosome-scale assembly of the giantPleurodeles waltlgenome.</title>
        <authorList>
            <person name="Brown T."/>
            <person name="Elewa A."/>
            <person name="Iarovenko S."/>
            <person name="Subramanian E."/>
            <person name="Araus A.J."/>
            <person name="Petzold A."/>
            <person name="Susuki M."/>
            <person name="Suzuki K.-i.T."/>
            <person name="Hayashi T."/>
            <person name="Toyoda A."/>
            <person name="Oliveira C."/>
            <person name="Osipova E."/>
            <person name="Leigh N.D."/>
            <person name="Simon A."/>
            <person name="Yun M.H."/>
        </authorList>
    </citation>
    <scope>NUCLEOTIDE SEQUENCE</scope>
    <source>
        <strain evidence="3">20211129_DDA</strain>
        <tissue evidence="3">Liver</tissue>
    </source>
</reference>
<proteinExistence type="predicted"/>
<keyword evidence="4" id="KW-1185">Reference proteome</keyword>
<feature type="region of interest" description="Disordered" evidence="2">
    <location>
        <begin position="104"/>
        <end position="125"/>
    </location>
</feature>
<protein>
    <submittedName>
        <fullName evidence="3">Uncharacterized protein</fullName>
    </submittedName>
</protein>
<evidence type="ECO:0000313" key="3">
    <source>
        <dbReference type="EMBL" id="KAJ1129007.1"/>
    </source>
</evidence>
<evidence type="ECO:0000313" key="4">
    <source>
        <dbReference type="Proteomes" id="UP001066276"/>
    </source>
</evidence>
<accession>A0AAV7PNN2</accession>
<dbReference type="Proteomes" id="UP001066276">
    <property type="component" value="Chromosome 7"/>
</dbReference>
<gene>
    <name evidence="3" type="ORF">NDU88_007378</name>
</gene>
<evidence type="ECO:0000256" key="1">
    <source>
        <dbReference type="SAM" id="Coils"/>
    </source>
</evidence>
<dbReference type="EMBL" id="JANPWB010000011">
    <property type="protein sequence ID" value="KAJ1129007.1"/>
    <property type="molecule type" value="Genomic_DNA"/>
</dbReference>
<comment type="caution">
    <text evidence="3">The sequence shown here is derived from an EMBL/GenBank/DDBJ whole genome shotgun (WGS) entry which is preliminary data.</text>
</comment>
<dbReference type="AlphaFoldDB" id="A0AAV7PNN2"/>
<name>A0AAV7PNN2_PLEWA</name>
<evidence type="ECO:0000256" key="2">
    <source>
        <dbReference type="SAM" id="MobiDB-lite"/>
    </source>
</evidence>
<keyword evidence="1" id="KW-0175">Coiled coil</keyword>
<feature type="coiled-coil region" evidence="1">
    <location>
        <begin position="19"/>
        <end position="46"/>
    </location>
</feature>